<gene>
    <name evidence="1" type="ORF">M404DRAFT_1003722</name>
</gene>
<proteinExistence type="predicted"/>
<reference evidence="2" key="2">
    <citation type="submission" date="2015-01" db="EMBL/GenBank/DDBJ databases">
        <title>Evolutionary Origins and Diversification of the Mycorrhizal Mutualists.</title>
        <authorList>
            <consortium name="DOE Joint Genome Institute"/>
            <consortium name="Mycorrhizal Genomics Consortium"/>
            <person name="Kohler A."/>
            <person name="Kuo A."/>
            <person name="Nagy L.G."/>
            <person name="Floudas D."/>
            <person name="Copeland A."/>
            <person name="Barry K.W."/>
            <person name="Cichocki N."/>
            <person name="Veneault-Fourrey C."/>
            <person name="LaButti K."/>
            <person name="Lindquist E.A."/>
            <person name="Lipzen A."/>
            <person name="Lundell T."/>
            <person name="Morin E."/>
            <person name="Murat C."/>
            <person name="Riley R."/>
            <person name="Ohm R."/>
            <person name="Sun H."/>
            <person name="Tunlid A."/>
            <person name="Henrissat B."/>
            <person name="Grigoriev I.V."/>
            <person name="Hibbett D.S."/>
            <person name="Martin F."/>
        </authorList>
    </citation>
    <scope>NUCLEOTIDE SEQUENCE [LARGE SCALE GENOMIC DNA]</scope>
    <source>
        <strain evidence="2">Marx 270</strain>
    </source>
</reference>
<feature type="non-terminal residue" evidence="1">
    <location>
        <position position="1"/>
    </location>
</feature>
<protein>
    <submittedName>
        <fullName evidence="1">Uncharacterized protein</fullName>
    </submittedName>
</protein>
<reference evidence="1 2" key="1">
    <citation type="submission" date="2014-04" db="EMBL/GenBank/DDBJ databases">
        <authorList>
            <consortium name="DOE Joint Genome Institute"/>
            <person name="Kuo A."/>
            <person name="Kohler A."/>
            <person name="Costa M.D."/>
            <person name="Nagy L.G."/>
            <person name="Floudas D."/>
            <person name="Copeland A."/>
            <person name="Barry K.W."/>
            <person name="Cichocki N."/>
            <person name="Veneault-Fourrey C."/>
            <person name="LaButti K."/>
            <person name="Lindquist E.A."/>
            <person name="Lipzen A."/>
            <person name="Lundell T."/>
            <person name="Morin E."/>
            <person name="Murat C."/>
            <person name="Sun H."/>
            <person name="Tunlid A."/>
            <person name="Henrissat B."/>
            <person name="Grigoriev I.V."/>
            <person name="Hibbett D.S."/>
            <person name="Martin F."/>
            <person name="Nordberg H.P."/>
            <person name="Cantor M.N."/>
            <person name="Hua S.X."/>
        </authorList>
    </citation>
    <scope>NUCLEOTIDE SEQUENCE [LARGE SCALE GENOMIC DNA]</scope>
    <source>
        <strain evidence="1 2">Marx 270</strain>
    </source>
</reference>
<organism evidence="1 2">
    <name type="scientific">Pisolithus tinctorius Marx 270</name>
    <dbReference type="NCBI Taxonomy" id="870435"/>
    <lineage>
        <taxon>Eukaryota</taxon>
        <taxon>Fungi</taxon>
        <taxon>Dikarya</taxon>
        <taxon>Basidiomycota</taxon>
        <taxon>Agaricomycotina</taxon>
        <taxon>Agaricomycetes</taxon>
        <taxon>Agaricomycetidae</taxon>
        <taxon>Boletales</taxon>
        <taxon>Sclerodermatineae</taxon>
        <taxon>Pisolithaceae</taxon>
        <taxon>Pisolithus</taxon>
    </lineage>
</organism>
<dbReference type="HOGENOM" id="CLU_3129914_0_0_1"/>
<evidence type="ECO:0000313" key="2">
    <source>
        <dbReference type="Proteomes" id="UP000054217"/>
    </source>
</evidence>
<name>A0A0C3NZI9_PISTI</name>
<dbReference type="AlphaFoldDB" id="A0A0C3NZI9"/>
<accession>A0A0C3NZI9</accession>
<keyword evidence="2" id="KW-1185">Reference proteome</keyword>
<dbReference type="OrthoDB" id="6495301at2759"/>
<sequence>LTRLGPSASFTPSAVLESLSLYSVYEIVEIYFMFCERDHSVLLSDGASTP</sequence>
<evidence type="ECO:0000313" key="1">
    <source>
        <dbReference type="EMBL" id="KIO00711.1"/>
    </source>
</evidence>
<dbReference type="Proteomes" id="UP000054217">
    <property type="component" value="Unassembled WGS sequence"/>
</dbReference>
<dbReference type="EMBL" id="KN831994">
    <property type="protein sequence ID" value="KIO00711.1"/>
    <property type="molecule type" value="Genomic_DNA"/>
</dbReference>
<dbReference type="InParanoid" id="A0A0C3NZI9"/>